<proteinExistence type="predicted"/>
<organism evidence="2 3">
    <name type="scientific">Ophiobolus disseminans</name>
    <dbReference type="NCBI Taxonomy" id="1469910"/>
    <lineage>
        <taxon>Eukaryota</taxon>
        <taxon>Fungi</taxon>
        <taxon>Dikarya</taxon>
        <taxon>Ascomycota</taxon>
        <taxon>Pezizomycotina</taxon>
        <taxon>Dothideomycetes</taxon>
        <taxon>Pleosporomycetidae</taxon>
        <taxon>Pleosporales</taxon>
        <taxon>Pleosporineae</taxon>
        <taxon>Phaeosphaeriaceae</taxon>
        <taxon>Ophiobolus</taxon>
    </lineage>
</organism>
<feature type="region of interest" description="Disordered" evidence="1">
    <location>
        <begin position="1"/>
        <end position="34"/>
    </location>
</feature>
<accession>A0A6A6ZD68</accession>
<feature type="non-terminal residue" evidence="2">
    <location>
        <position position="1"/>
    </location>
</feature>
<gene>
    <name evidence="2" type="ORF">CC86DRAFT_414205</name>
</gene>
<keyword evidence="3" id="KW-1185">Reference proteome</keyword>
<evidence type="ECO:0000313" key="3">
    <source>
        <dbReference type="Proteomes" id="UP000799424"/>
    </source>
</evidence>
<dbReference type="Proteomes" id="UP000799424">
    <property type="component" value="Unassembled WGS sequence"/>
</dbReference>
<protein>
    <submittedName>
        <fullName evidence="2">Uncharacterized protein</fullName>
    </submittedName>
</protein>
<feature type="compositionally biased region" description="Polar residues" evidence="1">
    <location>
        <begin position="1"/>
        <end position="18"/>
    </location>
</feature>
<sequence>AEGTSAQDNAGPTTTSKEAQVKPVTVKQENPDSSRLFVLASQEGEYGAPLYGGLGQEVESEKTTVGWTGQVRTKYINRYGKKSAARYRLENYTDGKYDENDRPEVDNVSNQDNRLGDHKIGTKLRYTRRHMRCLYGVAWEGKGFEPSEHDLDLLNPDTPRKRWVQTYVLVAWETPDNDGKVTTKVKWETRSALRARWGSKQADKAIYEAACAAETRYDEGITGRRITNDRMPSVGLNDEFMRHMREQSVLAPKSAAPERARSATPKEFNLQTWKNLYLEMVEKRFEDLSPDEQASMLVACMKAKDLYNS</sequence>
<evidence type="ECO:0000256" key="1">
    <source>
        <dbReference type="SAM" id="MobiDB-lite"/>
    </source>
</evidence>
<evidence type="ECO:0000313" key="2">
    <source>
        <dbReference type="EMBL" id="KAF2818137.1"/>
    </source>
</evidence>
<reference evidence="2" key="1">
    <citation type="journal article" date="2020" name="Stud. Mycol.">
        <title>101 Dothideomycetes genomes: a test case for predicting lifestyles and emergence of pathogens.</title>
        <authorList>
            <person name="Haridas S."/>
            <person name="Albert R."/>
            <person name="Binder M."/>
            <person name="Bloem J."/>
            <person name="Labutti K."/>
            <person name="Salamov A."/>
            <person name="Andreopoulos B."/>
            <person name="Baker S."/>
            <person name="Barry K."/>
            <person name="Bills G."/>
            <person name="Bluhm B."/>
            <person name="Cannon C."/>
            <person name="Castanera R."/>
            <person name="Culley D."/>
            <person name="Daum C."/>
            <person name="Ezra D."/>
            <person name="Gonzalez J."/>
            <person name="Henrissat B."/>
            <person name="Kuo A."/>
            <person name="Liang C."/>
            <person name="Lipzen A."/>
            <person name="Lutzoni F."/>
            <person name="Magnuson J."/>
            <person name="Mondo S."/>
            <person name="Nolan M."/>
            <person name="Ohm R."/>
            <person name="Pangilinan J."/>
            <person name="Park H.-J."/>
            <person name="Ramirez L."/>
            <person name="Alfaro M."/>
            <person name="Sun H."/>
            <person name="Tritt A."/>
            <person name="Yoshinaga Y."/>
            <person name="Zwiers L.-H."/>
            <person name="Turgeon B."/>
            <person name="Goodwin S."/>
            <person name="Spatafora J."/>
            <person name="Crous P."/>
            <person name="Grigoriev I."/>
        </authorList>
    </citation>
    <scope>NUCLEOTIDE SEQUENCE</scope>
    <source>
        <strain evidence="2">CBS 113818</strain>
    </source>
</reference>
<name>A0A6A6ZD68_9PLEO</name>
<dbReference type="AlphaFoldDB" id="A0A6A6ZD68"/>
<dbReference type="OrthoDB" id="3795704at2759"/>
<dbReference type="EMBL" id="MU006260">
    <property type="protein sequence ID" value="KAF2818137.1"/>
    <property type="molecule type" value="Genomic_DNA"/>
</dbReference>